<dbReference type="SUPFAM" id="SSF46785">
    <property type="entry name" value="Winged helix' DNA-binding domain"/>
    <property type="match status" value="1"/>
</dbReference>
<gene>
    <name evidence="6" type="ORF">MUN76_07870</name>
</gene>
<organism evidence="6 7">
    <name type="scientific">Leucobacter rhizosphaerae</name>
    <dbReference type="NCBI Taxonomy" id="2932245"/>
    <lineage>
        <taxon>Bacteria</taxon>
        <taxon>Bacillati</taxon>
        <taxon>Actinomycetota</taxon>
        <taxon>Actinomycetes</taxon>
        <taxon>Micrococcales</taxon>
        <taxon>Microbacteriaceae</taxon>
        <taxon>Leucobacter</taxon>
    </lineage>
</organism>
<comment type="similarity">
    <text evidence="1">Belongs to the LysR transcriptional regulatory family.</text>
</comment>
<dbReference type="Proteomes" id="UP000831775">
    <property type="component" value="Chromosome"/>
</dbReference>
<dbReference type="Gene3D" id="1.10.10.10">
    <property type="entry name" value="Winged helix-like DNA-binding domain superfamily/Winged helix DNA-binding domain"/>
    <property type="match status" value="1"/>
</dbReference>
<accession>A0ABY4FS44</accession>
<reference evidence="6 7" key="1">
    <citation type="submission" date="2022-04" db="EMBL/GenBank/DDBJ databases">
        <title>Leucobacter sp. isolated from rhizosphere of onion.</title>
        <authorList>
            <person name="Won M."/>
            <person name="Lee C.-M."/>
            <person name="Woen H.-Y."/>
            <person name="Kwon S.-W."/>
        </authorList>
    </citation>
    <scope>NUCLEOTIDE SEQUENCE [LARGE SCALE GENOMIC DNA]</scope>
    <source>
        <strain evidence="6 7">H25R-14</strain>
    </source>
</reference>
<dbReference type="PRINTS" id="PR00039">
    <property type="entry name" value="HTHLYSR"/>
</dbReference>
<dbReference type="InterPro" id="IPR000847">
    <property type="entry name" value="LysR_HTH_N"/>
</dbReference>
<dbReference type="PANTHER" id="PTHR30346">
    <property type="entry name" value="TRANSCRIPTIONAL DUAL REGULATOR HCAR-RELATED"/>
    <property type="match status" value="1"/>
</dbReference>
<dbReference type="RefSeq" id="WP_244683781.1">
    <property type="nucleotide sequence ID" value="NZ_CP095043.1"/>
</dbReference>
<dbReference type="SUPFAM" id="SSF53850">
    <property type="entry name" value="Periplasmic binding protein-like II"/>
    <property type="match status" value="1"/>
</dbReference>
<dbReference type="InterPro" id="IPR036388">
    <property type="entry name" value="WH-like_DNA-bd_sf"/>
</dbReference>
<sequence length="312" mass="33970">MVQRFPITLTQLVYFSECAKTLNMTAASQELHVAQSAVSTAITQLERSLGAALFIRQHSKGLVLTPSGERLLGDTQRLFGSLTSTIEGMRADQHEVSGTITVACFSTLAPFLIPELLGRLRRAHPALTVEVLEGDYDENLAALRGGRADLAVSYNLTEVDGISREIVREARPHVILHTDHPLARRQKLALAELADDPFVLLDMPSSSDYFLSMLVGAGVTPRLKYRSSSYETVRSMVATGLGFSILNQRPRISETYTGASTAIVEISDDVPSLEIAVSSLTQIHPSARARAVAEVVRDLVREPRGTRASSTK</sequence>
<feature type="domain" description="HTH lysR-type" evidence="5">
    <location>
        <begin position="7"/>
        <end position="65"/>
    </location>
</feature>
<dbReference type="Gene3D" id="3.40.190.10">
    <property type="entry name" value="Periplasmic binding protein-like II"/>
    <property type="match status" value="2"/>
</dbReference>
<dbReference type="PROSITE" id="PS50931">
    <property type="entry name" value="HTH_LYSR"/>
    <property type="match status" value="1"/>
</dbReference>
<evidence type="ECO:0000259" key="5">
    <source>
        <dbReference type="PROSITE" id="PS50931"/>
    </source>
</evidence>
<keyword evidence="4" id="KW-0804">Transcription</keyword>
<keyword evidence="7" id="KW-1185">Reference proteome</keyword>
<dbReference type="Pfam" id="PF00126">
    <property type="entry name" value="HTH_1"/>
    <property type="match status" value="1"/>
</dbReference>
<evidence type="ECO:0000256" key="2">
    <source>
        <dbReference type="ARBA" id="ARBA00023015"/>
    </source>
</evidence>
<dbReference type="InterPro" id="IPR005119">
    <property type="entry name" value="LysR_subst-bd"/>
</dbReference>
<name>A0ABY4FS44_9MICO</name>
<dbReference type="EMBL" id="CP095043">
    <property type="protein sequence ID" value="UOQ58989.1"/>
    <property type="molecule type" value="Genomic_DNA"/>
</dbReference>
<evidence type="ECO:0000256" key="3">
    <source>
        <dbReference type="ARBA" id="ARBA00023125"/>
    </source>
</evidence>
<keyword evidence="3" id="KW-0238">DNA-binding</keyword>
<evidence type="ECO:0000256" key="4">
    <source>
        <dbReference type="ARBA" id="ARBA00023163"/>
    </source>
</evidence>
<protein>
    <submittedName>
        <fullName evidence="6">LysR substrate-binding domain-containing protein</fullName>
    </submittedName>
</protein>
<dbReference type="Pfam" id="PF03466">
    <property type="entry name" value="LysR_substrate"/>
    <property type="match status" value="1"/>
</dbReference>
<evidence type="ECO:0000256" key="1">
    <source>
        <dbReference type="ARBA" id="ARBA00009437"/>
    </source>
</evidence>
<proteinExistence type="inferred from homology"/>
<dbReference type="PANTHER" id="PTHR30346:SF0">
    <property type="entry name" value="HCA OPERON TRANSCRIPTIONAL ACTIVATOR HCAR"/>
    <property type="match status" value="1"/>
</dbReference>
<dbReference type="InterPro" id="IPR036390">
    <property type="entry name" value="WH_DNA-bd_sf"/>
</dbReference>
<keyword evidence="2" id="KW-0805">Transcription regulation</keyword>
<evidence type="ECO:0000313" key="7">
    <source>
        <dbReference type="Proteomes" id="UP000831775"/>
    </source>
</evidence>
<evidence type="ECO:0000313" key="6">
    <source>
        <dbReference type="EMBL" id="UOQ58989.1"/>
    </source>
</evidence>